<evidence type="ECO:0008006" key="10">
    <source>
        <dbReference type="Google" id="ProtNLM"/>
    </source>
</evidence>
<dbReference type="GO" id="GO:0020037">
    <property type="term" value="F:heme binding"/>
    <property type="evidence" value="ECO:0007669"/>
    <property type="project" value="InterPro"/>
</dbReference>
<dbReference type="Pfam" id="PF00067">
    <property type="entry name" value="p450"/>
    <property type="match status" value="2"/>
</dbReference>
<keyword evidence="7" id="KW-0732">Signal</keyword>
<keyword evidence="4 6" id="KW-0408">Iron</keyword>
<dbReference type="InterPro" id="IPR002401">
    <property type="entry name" value="Cyt_P450_E_grp-I"/>
</dbReference>
<dbReference type="Gene3D" id="1.10.630.10">
    <property type="entry name" value="Cytochrome P450"/>
    <property type="match status" value="1"/>
</dbReference>
<feature type="binding site" description="axial binding residue" evidence="6">
    <location>
        <position position="417"/>
    </location>
    <ligand>
        <name>heme</name>
        <dbReference type="ChEBI" id="CHEBI:30413"/>
    </ligand>
    <ligandPart>
        <name>Fe</name>
        <dbReference type="ChEBI" id="CHEBI:18248"/>
    </ligandPart>
</feature>
<comment type="cofactor">
    <cofactor evidence="6">
        <name>heme</name>
        <dbReference type="ChEBI" id="CHEBI:30413"/>
    </cofactor>
</comment>
<evidence type="ECO:0000313" key="8">
    <source>
        <dbReference type="EMBL" id="RSM07410.1"/>
    </source>
</evidence>
<evidence type="ECO:0000313" key="9">
    <source>
        <dbReference type="Proteomes" id="UP000287144"/>
    </source>
</evidence>
<sequence length="514" mass="57816">MAPVLSLIALSFTALAVLLLAKFSKIGQRPPGLPPGPPTIPLLGNLHLMPTKRPHVQFQKWAKQYGPIYSLILGTKIMIVLSSDEAVKDLLDKRSAIYSDRPDMYIGQRIASGGLRLVLMRYGSNWRMIHRMIHKALNITVAATYLPYQDLENKVLLTNLLDTPDDLLPHIRRASYSLSTQMIFGFRCISNQDPKLLQLFHGFDKWSALSGSASAQLADLYPALQKLPDFIAPNVSYAKKLHQAEKKMYLGHWARTKQAIVDGRGLPCFCNDIYRAQLTEGFSDDAAGYISGSLLDAGSDSTASTLYGFILAMLIWPEVQKRGQEEVDRVVGQDRLPTMEDYDQLPFYDSYQGYQIPKNSSIINNVWAIHMDETRSPEPRVFNPDRFKDIPSTLYQSVIGDVAKRDNFVFGAGRRLCQGIHIAERSLFLAISRFFWGFNFSAAKDEHGNPVQYDAEDLVGGITVQPADFPAVIEARSKRRADIIREEAQESEKSLDPETLQWIKVPEGMVFDNE</sequence>
<dbReference type="GO" id="GO:0005506">
    <property type="term" value="F:iron ion binding"/>
    <property type="evidence" value="ECO:0007669"/>
    <property type="project" value="InterPro"/>
</dbReference>
<keyword evidence="5" id="KW-0503">Monooxygenase</keyword>
<evidence type="ECO:0000256" key="3">
    <source>
        <dbReference type="ARBA" id="ARBA00023002"/>
    </source>
</evidence>
<evidence type="ECO:0000256" key="7">
    <source>
        <dbReference type="SAM" id="SignalP"/>
    </source>
</evidence>
<protein>
    <recommendedName>
        <fullName evidence="10">Cytochrome P450</fullName>
    </recommendedName>
</protein>
<keyword evidence="6" id="KW-0349">Heme</keyword>
<accession>A0A428TZD8</accession>
<dbReference type="PRINTS" id="PR00463">
    <property type="entry name" value="EP450I"/>
</dbReference>
<dbReference type="CDD" id="cd11065">
    <property type="entry name" value="CYP64-like"/>
    <property type="match status" value="1"/>
</dbReference>
<gene>
    <name evidence="8" type="ORF">CEP52_005265</name>
</gene>
<dbReference type="EMBL" id="NKCK01000040">
    <property type="protein sequence ID" value="RSM07410.1"/>
    <property type="molecule type" value="Genomic_DNA"/>
</dbReference>
<keyword evidence="2 6" id="KW-0479">Metal-binding</keyword>
<comment type="similarity">
    <text evidence="1">Belongs to the cytochrome P450 family.</text>
</comment>
<evidence type="ECO:0000256" key="6">
    <source>
        <dbReference type="PIRSR" id="PIRSR602401-1"/>
    </source>
</evidence>
<feature type="chain" id="PRO_5019043693" description="Cytochrome P450" evidence="7">
    <location>
        <begin position="17"/>
        <end position="514"/>
    </location>
</feature>
<dbReference type="GO" id="GO:0004497">
    <property type="term" value="F:monooxygenase activity"/>
    <property type="evidence" value="ECO:0007669"/>
    <property type="project" value="UniProtKB-KW"/>
</dbReference>
<reference evidence="8 9" key="1">
    <citation type="submission" date="2017-06" db="EMBL/GenBank/DDBJ databases">
        <title>Comparative genomic analysis of Ambrosia Fusariam Clade fungi.</title>
        <authorList>
            <person name="Stajich J.E."/>
            <person name="Carrillo J."/>
            <person name="Kijimoto T."/>
            <person name="Eskalen A."/>
            <person name="O'Donnell K."/>
            <person name="Kasson M."/>
        </authorList>
    </citation>
    <scope>NUCLEOTIDE SEQUENCE [LARGE SCALE GENOMIC DNA]</scope>
    <source>
        <strain evidence="8 9">NRRL62579</strain>
    </source>
</reference>
<evidence type="ECO:0000256" key="1">
    <source>
        <dbReference type="ARBA" id="ARBA00010617"/>
    </source>
</evidence>
<dbReference type="STRING" id="1325735.A0A428TZD8"/>
<dbReference type="SUPFAM" id="SSF48264">
    <property type="entry name" value="Cytochrome P450"/>
    <property type="match status" value="1"/>
</dbReference>
<dbReference type="InterPro" id="IPR036396">
    <property type="entry name" value="Cyt_P450_sf"/>
</dbReference>
<evidence type="ECO:0000256" key="4">
    <source>
        <dbReference type="ARBA" id="ARBA00023004"/>
    </source>
</evidence>
<dbReference type="GO" id="GO:0016705">
    <property type="term" value="F:oxidoreductase activity, acting on paired donors, with incorporation or reduction of molecular oxygen"/>
    <property type="evidence" value="ECO:0007669"/>
    <property type="project" value="InterPro"/>
</dbReference>
<comment type="caution">
    <text evidence="8">The sequence shown here is derived from an EMBL/GenBank/DDBJ whole genome shotgun (WGS) entry which is preliminary data.</text>
</comment>
<keyword evidence="3" id="KW-0560">Oxidoreductase</keyword>
<dbReference type="PANTHER" id="PTHR46300">
    <property type="entry name" value="P450, PUTATIVE (EUROFUNG)-RELATED-RELATED"/>
    <property type="match status" value="1"/>
</dbReference>
<dbReference type="Proteomes" id="UP000287144">
    <property type="component" value="Unassembled WGS sequence"/>
</dbReference>
<evidence type="ECO:0000256" key="2">
    <source>
        <dbReference type="ARBA" id="ARBA00022723"/>
    </source>
</evidence>
<proteinExistence type="inferred from homology"/>
<dbReference type="InterPro" id="IPR001128">
    <property type="entry name" value="Cyt_P450"/>
</dbReference>
<dbReference type="InterPro" id="IPR050364">
    <property type="entry name" value="Cytochrome_P450_fung"/>
</dbReference>
<name>A0A428TZD8_9HYPO</name>
<feature type="signal peptide" evidence="7">
    <location>
        <begin position="1"/>
        <end position="16"/>
    </location>
</feature>
<dbReference type="PANTHER" id="PTHR46300:SF2">
    <property type="entry name" value="CYTOCHROME P450 MONOOXYGENASE ALNH-RELATED"/>
    <property type="match status" value="1"/>
</dbReference>
<organism evidence="8 9">
    <name type="scientific">Fusarium oligoseptatum</name>
    <dbReference type="NCBI Taxonomy" id="2604345"/>
    <lineage>
        <taxon>Eukaryota</taxon>
        <taxon>Fungi</taxon>
        <taxon>Dikarya</taxon>
        <taxon>Ascomycota</taxon>
        <taxon>Pezizomycotina</taxon>
        <taxon>Sordariomycetes</taxon>
        <taxon>Hypocreomycetidae</taxon>
        <taxon>Hypocreales</taxon>
        <taxon>Nectriaceae</taxon>
        <taxon>Fusarium</taxon>
        <taxon>Fusarium solani species complex</taxon>
    </lineage>
</organism>
<keyword evidence="9" id="KW-1185">Reference proteome</keyword>
<evidence type="ECO:0000256" key="5">
    <source>
        <dbReference type="ARBA" id="ARBA00023033"/>
    </source>
</evidence>
<dbReference type="AlphaFoldDB" id="A0A428TZD8"/>